<dbReference type="RefSeq" id="WP_009526071.1">
    <property type="nucleotide sequence ID" value="NZ_JH414561.1"/>
</dbReference>
<keyword evidence="1" id="KW-0472">Membrane</keyword>
<gene>
    <name evidence="2" type="ORF">HMPREF9629_01842</name>
</gene>
<dbReference type="BioCyc" id="EBAC796937-HMP:GMGH-1850-MONOMER"/>
<dbReference type="AlphaFoldDB" id="G9X0A6"/>
<feature type="transmembrane region" description="Helical" evidence="1">
    <location>
        <begin position="7"/>
        <end position="26"/>
    </location>
</feature>
<protein>
    <submittedName>
        <fullName evidence="2">Uncharacterized protein</fullName>
    </submittedName>
</protein>
<dbReference type="Proteomes" id="UP000006437">
    <property type="component" value="Unassembled WGS sequence"/>
</dbReference>
<name>G9X0A6_9FIRM</name>
<evidence type="ECO:0000313" key="3">
    <source>
        <dbReference type="Proteomes" id="UP000006437"/>
    </source>
</evidence>
<dbReference type="EMBL" id="AFZE01000013">
    <property type="protein sequence ID" value="EHL15453.1"/>
    <property type="molecule type" value="Genomic_DNA"/>
</dbReference>
<accession>G9X0A6</accession>
<feature type="transmembrane region" description="Helical" evidence="1">
    <location>
        <begin position="71"/>
        <end position="94"/>
    </location>
</feature>
<evidence type="ECO:0000313" key="2">
    <source>
        <dbReference type="EMBL" id="EHL15453.1"/>
    </source>
</evidence>
<comment type="caution">
    <text evidence="2">The sequence shown here is derived from an EMBL/GenBank/DDBJ whole genome shotgun (WGS) entry which is preliminary data.</text>
</comment>
<keyword evidence="1" id="KW-1133">Transmembrane helix</keyword>
<feature type="transmembrane region" description="Helical" evidence="1">
    <location>
        <begin position="38"/>
        <end position="59"/>
    </location>
</feature>
<sequence>MKVFIKILIQYCIIFILCTILFAISFRLPLYINMNVFFYRAIFLLFTVSILVFITLVSLKRIEKIEINYRDVFTSVLIFFSIMMVIISTVLVSLDRSISVFIISDMRQNEQHIFTKEEIENRFLNIYVKKYGAMDQRIEEQIVTGTIEKIGNGYRITDKGKILINIFKLISDIFPVDGKFLNPPPLNQKEI</sequence>
<dbReference type="HOGENOM" id="CLU_1420272_0_0_9"/>
<proteinExistence type="predicted"/>
<organism evidence="2 3">
    <name type="scientific">Peptoanaerobacter stomatis</name>
    <dbReference type="NCBI Taxonomy" id="796937"/>
    <lineage>
        <taxon>Bacteria</taxon>
        <taxon>Bacillati</taxon>
        <taxon>Bacillota</taxon>
        <taxon>Clostridia</taxon>
        <taxon>Peptostreptococcales</taxon>
        <taxon>Filifactoraceae</taxon>
        <taxon>Peptoanaerobacter</taxon>
    </lineage>
</organism>
<evidence type="ECO:0000256" key="1">
    <source>
        <dbReference type="SAM" id="Phobius"/>
    </source>
</evidence>
<keyword evidence="1" id="KW-0812">Transmembrane</keyword>
<reference evidence="2 3" key="1">
    <citation type="submission" date="2011-08" db="EMBL/GenBank/DDBJ databases">
        <title>The Genome Sequence of Eubacteriaceae bacterium ACC19a.</title>
        <authorList>
            <consortium name="The Broad Institute Genome Sequencing Platform"/>
            <person name="Earl A."/>
            <person name="Ward D."/>
            <person name="Feldgarden M."/>
            <person name="Gevers D."/>
            <person name="Sizova M."/>
            <person name="Hazen A."/>
            <person name="Epstein S."/>
            <person name="Young S.K."/>
            <person name="Zeng Q."/>
            <person name="Gargeya S."/>
            <person name="Fitzgerald M."/>
            <person name="Haas B."/>
            <person name="Abouelleil A."/>
            <person name="Alvarado L."/>
            <person name="Arachchi H.M."/>
            <person name="Berlin A."/>
            <person name="Brown A."/>
            <person name="Chapman S.B."/>
            <person name="Chen Z."/>
            <person name="Dunbar C."/>
            <person name="Freedman E."/>
            <person name="Gearin G."/>
            <person name="Gellesch M."/>
            <person name="Goldberg J."/>
            <person name="Griggs A."/>
            <person name="Gujja S."/>
            <person name="Heiman D."/>
            <person name="Howarth C."/>
            <person name="Larson L."/>
            <person name="Lui A."/>
            <person name="MacDonald P.J.P."/>
            <person name="Montmayeur A."/>
            <person name="Murphy C."/>
            <person name="Neiman D."/>
            <person name="Pearson M."/>
            <person name="Priest M."/>
            <person name="Roberts A."/>
            <person name="Saif S."/>
            <person name="Shea T."/>
            <person name="Shenoy N."/>
            <person name="Sisk P."/>
            <person name="Stolte C."/>
            <person name="Sykes S."/>
            <person name="Wortman J."/>
            <person name="Nusbaum C."/>
            <person name="Birren B."/>
        </authorList>
    </citation>
    <scope>NUCLEOTIDE SEQUENCE [LARGE SCALE GENOMIC DNA]</scope>
    <source>
        <strain evidence="2 3">ACC19a</strain>
    </source>
</reference>